<gene>
    <name evidence="1" type="ORF">JCM15548_13028</name>
</gene>
<accession>A0A0E9LYQ5</accession>
<dbReference type="STRING" id="1236989.JCM15548_13028"/>
<dbReference type="EMBL" id="BAZW01000028">
    <property type="protein sequence ID" value="GAO30722.1"/>
    <property type="molecule type" value="Genomic_DNA"/>
</dbReference>
<sequence length="213" mass="24160">MGCDMYDLSKYGNIPIESSVLQEAMAAYSSPNDRISRLESDGQLIRLKRGLYVVDPNVSGVLLSSELIANRIYGPSYVSMQSALRFHALIPERVTVMVSATTKRARNFQNSLGLFEYESVPPKYFSVGIQQLIHENSYAFLIASPEKAICDLLITTSGLRLQSRRAAYNYLVEDMRIDLDERPSWDTEIFRQCAEFGRKGRELLFIENVLRNG</sequence>
<organism evidence="1 2">
    <name type="scientific">Geofilum rubicundum JCM 15548</name>
    <dbReference type="NCBI Taxonomy" id="1236989"/>
    <lineage>
        <taxon>Bacteria</taxon>
        <taxon>Pseudomonadati</taxon>
        <taxon>Bacteroidota</taxon>
        <taxon>Bacteroidia</taxon>
        <taxon>Marinilabiliales</taxon>
        <taxon>Marinilabiliaceae</taxon>
        <taxon>Geofilum</taxon>
    </lineage>
</organism>
<reference evidence="1 2" key="1">
    <citation type="journal article" date="2015" name="Microbes Environ.">
        <title>Distribution and evolution of nitrogen fixation genes in the phylum bacteroidetes.</title>
        <authorList>
            <person name="Inoue J."/>
            <person name="Oshima K."/>
            <person name="Suda W."/>
            <person name="Sakamoto M."/>
            <person name="Iino T."/>
            <person name="Noda S."/>
            <person name="Hongoh Y."/>
            <person name="Hattori M."/>
            <person name="Ohkuma M."/>
        </authorList>
    </citation>
    <scope>NUCLEOTIDE SEQUENCE [LARGE SCALE GENOMIC DNA]</scope>
    <source>
        <strain evidence="1">JCM 15548</strain>
    </source>
</reference>
<protein>
    <recommendedName>
        <fullName evidence="3">Transcriptional regulator, AbiEi antitoxin, Type IV TA system</fullName>
    </recommendedName>
</protein>
<keyword evidence="2" id="KW-1185">Reference proteome</keyword>
<comment type="caution">
    <text evidence="1">The sequence shown here is derived from an EMBL/GenBank/DDBJ whole genome shotgun (WGS) entry which is preliminary data.</text>
</comment>
<evidence type="ECO:0000313" key="1">
    <source>
        <dbReference type="EMBL" id="GAO30722.1"/>
    </source>
</evidence>
<dbReference type="Proteomes" id="UP000032900">
    <property type="component" value="Unassembled WGS sequence"/>
</dbReference>
<dbReference type="AlphaFoldDB" id="A0A0E9LYQ5"/>
<evidence type="ECO:0008006" key="3">
    <source>
        <dbReference type="Google" id="ProtNLM"/>
    </source>
</evidence>
<evidence type="ECO:0000313" key="2">
    <source>
        <dbReference type="Proteomes" id="UP000032900"/>
    </source>
</evidence>
<name>A0A0E9LYQ5_9BACT</name>
<proteinExistence type="predicted"/>